<feature type="region of interest" description="Disordered" evidence="1">
    <location>
        <begin position="59"/>
        <end position="82"/>
    </location>
</feature>
<keyword evidence="3" id="KW-1185">Reference proteome</keyword>
<sequence>MEGLIPYLYRAFIQKRKGGEPSPTLWLGEPFLSPSHSYSRLPDCDSERYQTSKVVQNPFSSTVSPLPPVKDATRGCRKSTSY</sequence>
<evidence type="ECO:0000313" key="3">
    <source>
        <dbReference type="Proteomes" id="UP000829196"/>
    </source>
</evidence>
<dbReference type="OrthoDB" id="691358at2759"/>
<reference evidence="2" key="1">
    <citation type="journal article" date="2022" name="Front. Genet.">
        <title>Chromosome-Scale Assembly of the Dendrobium nobile Genome Provides Insights Into the Molecular Mechanism of the Biosynthesis of the Medicinal Active Ingredient of Dendrobium.</title>
        <authorList>
            <person name="Xu Q."/>
            <person name="Niu S.-C."/>
            <person name="Li K.-L."/>
            <person name="Zheng P.-J."/>
            <person name="Zhang X.-J."/>
            <person name="Jia Y."/>
            <person name="Liu Y."/>
            <person name="Niu Y.-X."/>
            <person name="Yu L.-H."/>
            <person name="Chen D.-F."/>
            <person name="Zhang G.-Q."/>
        </authorList>
    </citation>
    <scope>NUCLEOTIDE SEQUENCE</scope>
    <source>
        <tissue evidence="2">Leaf</tissue>
    </source>
</reference>
<dbReference type="EMBL" id="JAGYWB010000015">
    <property type="protein sequence ID" value="KAI0498374.1"/>
    <property type="molecule type" value="Genomic_DNA"/>
</dbReference>
<organism evidence="2 3">
    <name type="scientific">Dendrobium nobile</name>
    <name type="common">Orchid</name>
    <dbReference type="NCBI Taxonomy" id="94219"/>
    <lineage>
        <taxon>Eukaryota</taxon>
        <taxon>Viridiplantae</taxon>
        <taxon>Streptophyta</taxon>
        <taxon>Embryophyta</taxon>
        <taxon>Tracheophyta</taxon>
        <taxon>Spermatophyta</taxon>
        <taxon>Magnoliopsida</taxon>
        <taxon>Liliopsida</taxon>
        <taxon>Asparagales</taxon>
        <taxon>Orchidaceae</taxon>
        <taxon>Epidendroideae</taxon>
        <taxon>Malaxideae</taxon>
        <taxon>Dendrobiinae</taxon>
        <taxon>Dendrobium</taxon>
    </lineage>
</organism>
<comment type="caution">
    <text evidence="2">The sequence shown here is derived from an EMBL/GenBank/DDBJ whole genome shotgun (WGS) entry which is preliminary data.</text>
</comment>
<accession>A0A8T3AQU6</accession>
<gene>
    <name evidence="2" type="ORF">KFK09_021615</name>
</gene>
<proteinExistence type="predicted"/>
<dbReference type="PANTHER" id="PTHR34670:SF8">
    <property type="entry name" value="EXPRESSED PROTEIN"/>
    <property type="match status" value="1"/>
</dbReference>
<name>A0A8T3AQU6_DENNO</name>
<dbReference type="PANTHER" id="PTHR34670">
    <property type="entry name" value="EXPRESSED PROTEIN"/>
    <property type="match status" value="1"/>
</dbReference>
<protein>
    <submittedName>
        <fullName evidence="2">Uncharacterized protein</fullName>
    </submittedName>
</protein>
<dbReference type="Proteomes" id="UP000829196">
    <property type="component" value="Unassembled WGS sequence"/>
</dbReference>
<evidence type="ECO:0000256" key="1">
    <source>
        <dbReference type="SAM" id="MobiDB-lite"/>
    </source>
</evidence>
<dbReference type="AlphaFoldDB" id="A0A8T3AQU6"/>
<evidence type="ECO:0000313" key="2">
    <source>
        <dbReference type="EMBL" id="KAI0498374.1"/>
    </source>
</evidence>